<organism evidence="8 9">
    <name type="scientific">Gasterosteus aculeatus aculeatus</name>
    <name type="common">three-spined stickleback</name>
    <dbReference type="NCBI Taxonomy" id="481459"/>
    <lineage>
        <taxon>Eukaryota</taxon>
        <taxon>Metazoa</taxon>
        <taxon>Chordata</taxon>
        <taxon>Craniata</taxon>
        <taxon>Vertebrata</taxon>
        <taxon>Euteleostomi</taxon>
        <taxon>Actinopterygii</taxon>
        <taxon>Neopterygii</taxon>
        <taxon>Teleostei</taxon>
        <taxon>Neoteleostei</taxon>
        <taxon>Acanthomorphata</taxon>
        <taxon>Eupercaria</taxon>
        <taxon>Perciformes</taxon>
        <taxon>Cottioidei</taxon>
        <taxon>Gasterosteales</taxon>
        <taxon>Gasterosteidae</taxon>
        <taxon>Gasterosteus</taxon>
    </lineage>
</organism>
<dbReference type="GO" id="GO:0003073">
    <property type="term" value="P:regulation of systemic arterial blood pressure"/>
    <property type="evidence" value="ECO:0007669"/>
    <property type="project" value="TreeGrafter"/>
</dbReference>
<name>A0AAQ4S420_GASAC</name>
<reference evidence="8" key="2">
    <citation type="submission" date="2025-08" db="UniProtKB">
        <authorList>
            <consortium name="Ensembl"/>
        </authorList>
    </citation>
    <scope>IDENTIFICATION</scope>
</reference>
<dbReference type="InterPro" id="IPR021116">
    <property type="entry name" value="Calcitonin/adrenomedullin"/>
</dbReference>
<dbReference type="GeneTree" id="ENSGT00940000154380"/>
<dbReference type="GO" id="GO:0010460">
    <property type="term" value="P:positive regulation of heart rate"/>
    <property type="evidence" value="ECO:0007669"/>
    <property type="project" value="TreeGrafter"/>
</dbReference>
<feature type="region of interest" description="Disordered" evidence="6">
    <location>
        <begin position="27"/>
        <end position="46"/>
    </location>
</feature>
<proteinExistence type="inferred from homology"/>
<evidence type="ECO:0000313" key="9">
    <source>
        <dbReference type="Proteomes" id="UP000007635"/>
    </source>
</evidence>
<dbReference type="GO" id="GO:0005576">
    <property type="term" value="C:extracellular region"/>
    <property type="evidence" value="ECO:0007669"/>
    <property type="project" value="UniProtKB-SubCell"/>
</dbReference>
<dbReference type="GO" id="GO:0005179">
    <property type="term" value="F:hormone activity"/>
    <property type="evidence" value="ECO:0007669"/>
    <property type="project" value="InterPro"/>
</dbReference>
<accession>A0AAQ4S420</accession>
<keyword evidence="5" id="KW-1015">Disulfide bond</keyword>
<keyword evidence="9" id="KW-1185">Reference proteome</keyword>
<evidence type="ECO:0000256" key="7">
    <source>
        <dbReference type="SAM" id="SignalP"/>
    </source>
</evidence>
<dbReference type="PANTHER" id="PTHR23414">
    <property type="entry name" value="ADRENOMEDULLIN, ADM"/>
    <property type="match status" value="1"/>
</dbReference>
<dbReference type="GO" id="GO:0007189">
    <property type="term" value="P:adenylate cyclase-activating G protein-coupled receptor signaling pathway"/>
    <property type="evidence" value="ECO:0007669"/>
    <property type="project" value="TreeGrafter"/>
</dbReference>
<dbReference type="Pfam" id="PF00214">
    <property type="entry name" value="Calc_CGRP_IAPP"/>
    <property type="match status" value="1"/>
</dbReference>
<reference evidence="8" key="3">
    <citation type="submission" date="2025-09" db="UniProtKB">
        <authorList>
            <consortium name="Ensembl"/>
        </authorList>
    </citation>
    <scope>IDENTIFICATION</scope>
</reference>
<feature type="signal peptide" evidence="7">
    <location>
        <begin position="1"/>
        <end position="22"/>
    </location>
</feature>
<evidence type="ECO:0000256" key="6">
    <source>
        <dbReference type="SAM" id="MobiDB-lite"/>
    </source>
</evidence>
<sequence>MRALLSAWMWLLLGLLPPEVQSRASTLQSLTHRQRSSSPRTSKCPKSANAAIMMPTPSDLSVAVDNHITEGDTRIIWRALLHKEPPPRLSGALLDRRDSVLWEATVQRRGSRGRRHANGGGGRGHSHLMRVGCVLGTCQVHNLSHRLYQLVGQSGREDSSPINPRSPHSYG</sequence>
<evidence type="ECO:0000256" key="1">
    <source>
        <dbReference type="ARBA" id="ARBA00004613"/>
    </source>
</evidence>
<keyword evidence="3" id="KW-0964">Secreted</keyword>
<evidence type="ECO:0000313" key="8">
    <source>
        <dbReference type="Ensembl" id="ENSGACP00000070365.1"/>
    </source>
</evidence>
<evidence type="ECO:0000256" key="2">
    <source>
        <dbReference type="ARBA" id="ARBA00010575"/>
    </source>
</evidence>
<evidence type="ECO:0000256" key="5">
    <source>
        <dbReference type="ARBA" id="ARBA00023157"/>
    </source>
</evidence>
<dbReference type="PANTHER" id="PTHR23414:SF2">
    <property type="entry name" value="PROTEIN ADM2"/>
    <property type="match status" value="1"/>
</dbReference>
<comment type="similarity">
    <text evidence="2">Belongs to the adrenomedullin family.</text>
</comment>
<feature type="compositionally biased region" description="Polar residues" evidence="6">
    <location>
        <begin position="27"/>
        <end position="41"/>
    </location>
</feature>
<feature type="region of interest" description="Disordered" evidence="6">
    <location>
        <begin position="152"/>
        <end position="171"/>
    </location>
</feature>
<dbReference type="Proteomes" id="UP000007635">
    <property type="component" value="Chromosome XIX"/>
</dbReference>
<evidence type="ECO:0000256" key="4">
    <source>
        <dbReference type="ARBA" id="ARBA00022729"/>
    </source>
</evidence>
<dbReference type="AlphaFoldDB" id="A0AAQ4S420"/>
<keyword evidence="4 7" id="KW-0732">Signal</keyword>
<protein>
    <submittedName>
        <fullName evidence="8">Adrenomedullin 2</fullName>
    </submittedName>
</protein>
<reference evidence="8 9" key="1">
    <citation type="journal article" date="2021" name="G3 (Bethesda)">
        <title>Improved contiguity of the threespine stickleback genome using long-read sequencing.</title>
        <authorList>
            <person name="Nath S."/>
            <person name="Shaw D.E."/>
            <person name="White M.A."/>
        </authorList>
    </citation>
    <scope>NUCLEOTIDE SEQUENCE [LARGE SCALE GENOMIC DNA]</scope>
    <source>
        <strain evidence="8 9">Lake Benthic</strain>
    </source>
</reference>
<dbReference type="InterPro" id="IPR051665">
    <property type="entry name" value="Adrenomedullin-reg_peptide"/>
</dbReference>
<dbReference type="Ensembl" id="ENSGACT00000045128.1">
    <property type="protein sequence ID" value="ENSGACP00000070365.1"/>
    <property type="gene ID" value="ENSGACG00000038058.1"/>
</dbReference>
<feature type="chain" id="PRO_5042989771" evidence="7">
    <location>
        <begin position="23"/>
        <end position="171"/>
    </location>
</feature>
<comment type="subcellular location">
    <subcellularLocation>
        <location evidence="1">Secreted</location>
    </subcellularLocation>
</comment>
<evidence type="ECO:0000256" key="3">
    <source>
        <dbReference type="ARBA" id="ARBA00022525"/>
    </source>
</evidence>